<evidence type="ECO:0000313" key="2">
    <source>
        <dbReference type="EMBL" id="KAJ3567355.1"/>
    </source>
</evidence>
<dbReference type="EMBL" id="JANPWZ010001249">
    <property type="protein sequence ID" value="KAJ3567355.1"/>
    <property type="molecule type" value="Genomic_DNA"/>
</dbReference>
<organism evidence="2 3">
    <name type="scientific">Xylaria arbuscula</name>
    <dbReference type="NCBI Taxonomy" id="114810"/>
    <lineage>
        <taxon>Eukaryota</taxon>
        <taxon>Fungi</taxon>
        <taxon>Dikarya</taxon>
        <taxon>Ascomycota</taxon>
        <taxon>Pezizomycotina</taxon>
        <taxon>Sordariomycetes</taxon>
        <taxon>Xylariomycetidae</taxon>
        <taxon>Xylariales</taxon>
        <taxon>Xylariaceae</taxon>
        <taxon>Xylaria</taxon>
    </lineage>
</organism>
<name>A0A9W8TJS9_9PEZI</name>
<gene>
    <name evidence="2" type="ORF">NPX13_g6799</name>
</gene>
<comment type="caution">
    <text evidence="2">The sequence shown here is derived from an EMBL/GenBank/DDBJ whole genome shotgun (WGS) entry which is preliminary data.</text>
</comment>
<dbReference type="AlphaFoldDB" id="A0A9W8TJS9"/>
<proteinExistence type="predicted"/>
<accession>A0A9W8TJS9</accession>
<keyword evidence="3" id="KW-1185">Reference proteome</keyword>
<dbReference type="Proteomes" id="UP001148614">
    <property type="component" value="Unassembled WGS sequence"/>
</dbReference>
<evidence type="ECO:0000313" key="3">
    <source>
        <dbReference type="Proteomes" id="UP001148614"/>
    </source>
</evidence>
<reference evidence="2" key="1">
    <citation type="submission" date="2022-07" db="EMBL/GenBank/DDBJ databases">
        <title>Genome Sequence of Xylaria arbuscula.</title>
        <authorList>
            <person name="Buettner E."/>
        </authorList>
    </citation>
    <scope>NUCLEOTIDE SEQUENCE</scope>
    <source>
        <strain evidence="2">VT107</strain>
    </source>
</reference>
<protein>
    <submittedName>
        <fullName evidence="2">Uncharacterized protein</fullName>
    </submittedName>
</protein>
<feature type="region of interest" description="Disordered" evidence="1">
    <location>
        <begin position="1"/>
        <end position="33"/>
    </location>
</feature>
<evidence type="ECO:0000256" key="1">
    <source>
        <dbReference type="SAM" id="MobiDB-lite"/>
    </source>
</evidence>
<sequence>MVPRFDGMGRQLAKATSGRWRNPSRGQGQVADDHTTDMLYGQCLAGADVVQRKKRIVEVAEAEAEIVNDNDNNLEVTKWPCK</sequence>